<dbReference type="Gene3D" id="3.90.1860.10">
    <property type="entry name" value="tRNA-splicing ligase RtcB"/>
    <property type="match status" value="1"/>
</dbReference>
<evidence type="ECO:0000313" key="11">
    <source>
        <dbReference type="Proteomes" id="UP001595791"/>
    </source>
</evidence>
<evidence type="ECO:0000256" key="6">
    <source>
        <dbReference type="ARBA" id="ARBA00022800"/>
    </source>
</evidence>
<evidence type="ECO:0000256" key="5">
    <source>
        <dbReference type="ARBA" id="ARBA00022741"/>
    </source>
</evidence>
<dbReference type="SUPFAM" id="SSF103365">
    <property type="entry name" value="Hypothetical protein PH1602"/>
    <property type="match status" value="1"/>
</dbReference>
<proteinExistence type="predicted"/>
<gene>
    <name evidence="10" type="ORF">ACFOW7_07285</name>
</gene>
<organism evidence="10 11">
    <name type="scientific">Chitinimonas lacunae</name>
    <dbReference type="NCBI Taxonomy" id="1963018"/>
    <lineage>
        <taxon>Bacteria</taxon>
        <taxon>Pseudomonadati</taxon>
        <taxon>Pseudomonadota</taxon>
        <taxon>Betaproteobacteria</taxon>
        <taxon>Neisseriales</taxon>
        <taxon>Chitinibacteraceae</taxon>
        <taxon>Chitinimonas</taxon>
    </lineage>
</organism>
<keyword evidence="4" id="KW-0479">Metal-binding</keyword>
<keyword evidence="5" id="KW-0547">Nucleotide-binding</keyword>
<dbReference type="InterPro" id="IPR036025">
    <property type="entry name" value="RtcB-like_sf"/>
</dbReference>
<dbReference type="EC" id="6.5.1.8" evidence="2"/>
<evidence type="ECO:0000256" key="1">
    <source>
        <dbReference type="ARBA" id="ARBA00001936"/>
    </source>
</evidence>
<sequence length="402" mass="44221">MPILTTLNKGRVPVKVWTADIEAPAIEQLVNVANLPIIHGHIAAMPDVHMGIGATVGSVIPTRGAIIPAAVGVDIGCGMNAVRTTLTASDLPDNLLRIRSAIEAAVPVGFEEHEWDKVRGSAHARSARPLEARLAAIVGRHPGIAKMQRHFERTWICQAGTLGGGNHFIELCLDESDRVWVMLHSGSRGLGNVIGRYFIAAAKKDMERNQRHLPDADLGYFCEGSTLFDDYVEAVGWAQDYALLNRREMMRLVVEAMRRFLPAFQLDSEAINCHHNYVEQETHFGEQLFVTRKGAISAREGELGIIPGSMGAKSYIVRGLGNPQSYCSCSHGAGRKMSRTEAKRRFNRRDLEEQTRGVECRKDGGVLDEIPGAYKDIDLVMAQQTDLVEVVHTLKQVVCIKG</sequence>
<dbReference type="Pfam" id="PF01139">
    <property type="entry name" value="RtcB"/>
    <property type="match status" value="1"/>
</dbReference>
<evidence type="ECO:0000256" key="8">
    <source>
        <dbReference type="ARBA" id="ARBA00023211"/>
    </source>
</evidence>
<reference evidence="11" key="1">
    <citation type="journal article" date="2019" name="Int. J. Syst. Evol. Microbiol.">
        <title>The Global Catalogue of Microorganisms (GCM) 10K type strain sequencing project: providing services to taxonomists for standard genome sequencing and annotation.</title>
        <authorList>
            <consortium name="The Broad Institute Genomics Platform"/>
            <consortium name="The Broad Institute Genome Sequencing Center for Infectious Disease"/>
            <person name="Wu L."/>
            <person name="Ma J."/>
        </authorList>
    </citation>
    <scope>NUCLEOTIDE SEQUENCE [LARGE SCALE GENOMIC DNA]</scope>
    <source>
        <strain evidence="11">LMG 29894</strain>
    </source>
</reference>
<evidence type="ECO:0000256" key="2">
    <source>
        <dbReference type="ARBA" id="ARBA00012726"/>
    </source>
</evidence>
<dbReference type="PANTHER" id="PTHR43749">
    <property type="entry name" value="RNA-SPLICING LIGASE RTCB"/>
    <property type="match status" value="1"/>
</dbReference>
<evidence type="ECO:0000256" key="3">
    <source>
        <dbReference type="ARBA" id="ARBA00022598"/>
    </source>
</evidence>
<evidence type="ECO:0000256" key="7">
    <source>
        <dbReference type="ARBA" id="ARBA00023134"/>
    </source>
</evidence>
<dbReference type="InterPro" id="IPR001233">
    <property type="entry name" value="RtcB"/>
</dbReference>
<comment type="caution">
    <text evidence="10">The sequence shown here is derived from an EMBL/GenBank/DDBJ whole genome shotgun (WGS) entry which is preliminary data.</text>
</comment>
<dbReference type="EMBL" id="JBHSBU010000001">
    <property type="protein sequence ID" value="MFC4159159.1"/>
    <property type="molecule type" value="Genomic_DNA"/>
</dbReference>
<dbReference type="Proteomes" id="UP001595791">
    <property type="component" value="Unassembled WGS sequence"/>
</dbReference>
<protein>
    <recommendedName>
        <fullName evidence="2">3'-phosphate/5'-hydroxy nucleic acid ligase</fullName>
        <ecNumber evidence="2">6.5.1.8</ecNumber>
    </recommendedName>
</protein>
<keyword evidence="3 10" id="KW-0436">Ligase</keyword>
<keyword evidence="7" id="KW-0342">GTP-binding</keyword>
<name>A0ABV8MLW9_9NEIS</name>
<comment type="cofactor">
    <cofactor evidence="1">
        <name>Mn(2+)</name>
        <dbReference type="ChEBI" id="CHEBI:29035"/>
    </cofactor>
</comment>
<dbReference type="RefSeq" id="WP_378162611.1">
    <property type="nucleotide sequence ID" value="NZ_JBHSBU010000001.1"/>
</dbReference>
<comment type="catalytic activity">
    <reaction evidence="9">
        <text>a 3'-end 3'-phospho-ribonucleotide-RNA + a 5'-end dephospho-ribonucleoside-RNA + GTP = a ribonucleotidyl-ribonucleotide-RNA + GMP + diphosphate</text>
        <dbReference type="Rhea" id="RHEA:68076"/>
        <dbReference type="Rhea" id="RHEA-COMP:10463"/>
        <dbReference type="Rhea" id="RHEA-COMP:13936"/>
        <dbReference type="Rhea" id="RHEA-COMP:17355"/>
        <dbReference type="ChEBI" id="CHEBI:33019"/>
        <dbReference type="ChEBI" id="CHEBI:37565"/>
        <dbReference type="ChEBI" id="CHEBI:58115"/>
        <dbReference type="ChEBI" id="CHEBI:83062"/>
        <dbReference type="ChEBI" id="CHEBI:138284"/>
        <dbReference type="ChEBI" id="CHEBI:173118"/>
        <dbReference type="EC" id="6.5.1.8"/>
    </reaction>
</comment>
<dbReference type="PANTHER" id="PTHR43749:SF2">
    <property type="entry name" value="RNA-SPLICING LIGASE RTCB"/>
    <property type="match status" value="1"/>
</dbReference>
<dbReference type="PROSITE" id="PS01288">
    <property type="entry name" value="UPF0027"/>
    <property type="match status" value="1"/>
</dbReference>
<keyword evidence="11" id="KW-1185">Reference proteome</keyword>
<keyword evidence="8" id="KW-0464">Manganese</keyword>
<evidence type="ECO:0000256" key="9">
    <source>
        <dbReference type="ARBA" id="ARBA00047746"/>
    </source>
</evidence>
<dbReference type="GO" id="GO:0170057">
    <property type="term" value="F:RNA ligase (GTP) activity"/>
    <property type="evidence" value="ECO:0007669"/>
    <property type="project" value="UniProtKB-EC"/>
</dbReference>
<evidence type="ECO:0000256" key="4">
    <source>
        <dbReference type="ARBA" id="ARBA00022723"/>
    </source>
</evidence>
<accession>A0ABV8MLW9</accession>
<keyword evidence="6" id="KW-0692">RNA repair</keyword>
<evidence type="ECO:0000313" key="10">
    <source>
        <dbReference type="EMBL" id="MFC4159159.1"/>
    </source>
</evidence>
<dbReference type="InterPro" id="IPR052915">
    <property type="entry name" value="RtcB-like"/>
</dbReference>